<dbReference type="Proteomes" id="UP001589818">
    <property type="component" value="Unassembled WGS sequence"/>
</dbReference>
<evidence type="ECO:0000313" key="2">
    <source>
        <dbReference type="Proteomes" id="UP001589818"/>
    </source>
</evidence>
<dbReference type="EMBL" id="JBHLVF010000013">
    <property type="protein sequence ID" value="MFC0391961.1"/>
    <property type="molecule type" value="Genomic_DNA"/>
</dbReference>
<proteinExistence type="predicted"/>
<dbReference type="RefSeq" id="WP_204820313.1">
    <property type="nucleotide sequence ID" value="NZ_JANHOF010000007.1"/>
</dbReference>
<keyword evidence="2" id="KW-1185">Reference proteome</keyword>
<reference evidence="1 2" key="1">
    <citation type="submission" date="2024-09" db="EMBL/GenBank/DDBJ databases">
        <authorList>
            <person name="Sun Q."/>
            <person name="Mori K."/>
        </authorList>
    </citation>
    <scope>NUCLEOTIDE SEQUENCE [LARGE SCALE GENOMIC DNA]</scope>
    <source>
        <strain evidence="1 2">CCM 4839</strain>
    </source>
</reference>
<accession>A0ABV6J855</accession>
<gene>
    <name evidence="1" type="ORF">ACFFJ8_11370</name>
</gene>
<organism evidence="1 2">
    <name type="scientific">Paenibacillus mendelii</name>
    <dbReference type="NCBI Taxonomy" id="206163"/>
    <lineage>
        <taxon>Bacteria</taxon>
        <taxon>Bacillati</taxon>
        <taxon>Bacillota</taxon>
        <taxon>Bacilli</taxon>
        <taxon>Bacillales</taxon>
        <taxon>Paenibacillaceae</taxon>
        <taxon>Paenibacillus</taxon>
    </lineage>
</organism>
<evidence type="ECO:0000313" key="1">
    <source>
        <dbReference type="EMBL" id="MFC0391961.1"/>
    </source>
</evidence>
<name>A0ABV6J855_9BACL</name>
<protein>
    <submittedName>
        <fullName evidence="1">Uncharacterized protein</fullName>
    </submittedName>
</protein>
<sequence>MHSVEEEMGSNWYRHESACWGSFGWGSPSLGVSSTLRLHDLRGFRDVEGVSD</sequence>
<comment type="caution">
    <text evidence="1">The sequence shown here is derived from an EMBL/GenBank/DDBJ whole genome shotgun (WGS) entry which is preliminary data.</text>
</comment>